<accession>A0A0E9T3J2</accession>
<dbReference type="AlphaFoldDB" id="A0A0E9T3J2"/>
<dbReference type="EMBL" id="GBXM01061037">
    <property type="protein sequence ID" value="JAH47540.1"/>
    <property type="molecule type" value="Transcribed_RNA"/>
</dbReference>
<reference evidence="1" key="2">
    <citation type="journal article" date="2015" name="Fish Shellfish Immunol.">
        <title>Early steps in the European eel (Anguilla anguilla)-Vibrio vulnificus interaction in the gills: Role of the RtxA13 toxin.</title>
        <authorList>
            <person name="Callol A."/>
            <person name="Pajuelo D."/>
            <person name="Ebbesson L."/>
            <person name="Teles M."/>
            <person name="MacKenzie S."/>
            <person name="Amaro C."/>
        </authorList>
    </citation>
    <scope>NUCLEOTIDE SEQUENCE</scope>
</reference>
<sequence length="42" mass="4721">MRRFHRNAHSVNIVCPVSLRSAGCICSATVYCGQLSGRRRWA</sequence>
<evidence type="ECO:0000313" key="1">
    <source>
        <dbReference type="EMBL" id="JAH47540.1"/>
    </source>
</evidence>
<name>A0A0E9T3J2_ANGAN</name>
<reference evidence="1" key="1">
    <citation type="submission" date="2014-11" db="EMBL/GenBank/DDBJ databases">
        <authorList>
            <person name="Amaro Gonzalez C."/>
        </authorList>
    </citation>
    <scope>NUCLEOTIDE SEQUENCE</scope>
</reference>
<proteinExistence type="predicted"/>
<protein>
    <submittedName>
        <fullName evidence="1">Uncharacterized protein</fullName>
    </submittedName>
</protein>
<organism evidence="1">
    <name type="scientific">Anguilla anguilla</name>
    <name type="common">European freshwater eel</name>
    <name type="synonym">Muraena anguilla</name>
    <dbReference type="NCBI Taxonomy" id="7936"/>
    <lineage>
        <taxon>Eukaryota</taxon>
        <taxon>Metazoa</taxon>
        <taxon>Chordata</taxon>
        <taxon>Craniata</taxon>
        <taxon>Vertebrata</taxon>
        <taxon>Euteleostomi</taxon>
        <taxon>Actinopterygii</taxon>
        <taxon>Neopterygii</taxon>
        <taxon>Teleostei</taxon>
        <taxon>Anguilliformes</taxon>
        <taxon>Anguillidae</taxon>
        <taxon>Anguilla</taxon>
    </lineage>
</organism>